<keyword evidence="7" id="KW-1185">Reference proteome</keyword>
<name>A0A917A7Z1_9RHOB</name>
<feature type="region of interest" description="Disordered" evidence="4">
    <location>
        <begin position="27"/>
        <end position="51"/>
    </location>
</feature>
<keyword evidence="3" id="KW-0804">Transcription</keyword>
<feature type="compositionally biased region" description="Low complexity" evidence="4">
    <location>
        <begin position="38"/>
        <end position="49"/>
    </location>
</feature>
<dbReference type="SUPFAM" id="SSF46785">
    <property type="entry name" value="Winged helix' DNA-binding domain"/>
    <property type="match status" value="1"/>
</dbReference>
<reference evidence="7" key="1">
    <citation type="journal article" date="2019" name="Int. J. Syst. Evol. Microbiol.">
        <title>The Global Catalogue of Microorganisms (GCM) 10K type strain sequencing project: providing services to taxonomists for standard genome sequencing and annotation.</title>
        <authorList>
            <consortium name="The Broad Institute Genomics Platform"/>
            <consortium name="The Broad Institute Genome Sequencing Center for Infectious Disease"/>
            <person name="Wu L."/>
            <person name="Ma J."/>
        </authorList>
    </citation>
    <scope>NUCLEOTIDE SEQUENCE [LARGE SCALE GENOMIC DNA]</scope>
    <source>
        <strain evidence="7">CGMCC 1.12664</strain>
    </source>
</reference>
<evidence type="ECO:0000256" key="4">
    <source>
        <dbReference type="SAM" id="MobiDB-lite"/>
    </source>
</evidence>
<dbReference type="Pfam" id="PF12802">
    <property type="entry name" value="MarR_2"/>
    <property type="match status" value="1"/>
</dbReference>
<dbReference type="InterPro" id="IPR000835">
    <property type="entry name" value="HTH_MarR-typ"/>
</dbReference>
<dbReference type="Gene3D" id="1.10.10.10">
    <property type="entry name" value="Winged helix-like DNA-binding domain superfamily/Winged helix DNA-binding domain"/>
    <property type="match status" value="1"/>
</dbReference>
<evidence type="ECO:0000256" key="2">
    <source>
        <dbReference type="ARBA" id="ARBA00023125"/>
    </source>
</evidence>
<gene>
    <name evidence="6" type="ORF">GCM10011360_17090</name>
</gene>
<dbReference type="InterPro" id="IPR036388">
    <property type="entry name" value="WH-like_DNA-bd_sf"/>
</dbReference>
<dbReference type="InterPro" id="IPR036390">
    <property type="entry name" value="WH_DNA-bd_sf"/>
</dbReference>
<dbReference type="AlphaFoldDB" id="A0A917A7Z1"/>
<keyword evidence="1" id="KW-0805">Transcription regulation</keyword>
<dbReference type="PROSITE" id="PS01117">
    <property type="entry name" value="HTH_MARR_1"/>
    <property type="match status" value="1"/>
</dbReference>
<evidence type="ECO:0000313" key="6">
    <source>
        <dbReference type="EMBL" id="GGE29597.1"/>
    </source>
</evidence>
<sequence>MRAFDTGKRPAAFGRTIAARRPLDKGVGLRPCRRMTDTPSSPASSPSTPYRLHESLGYNLTLAARRQERRLDEKLRLIGLTRTTWCILLAVGNEGMTQPSDIAAFVGIDRTATSRALRSMESDGLLARHSGTEDRRTRQIVLTEKGERVLLKGTPFARENGRLLRELLTQEEQAELTRLLAVLIEGTPAELQSI</sequence>
<dbReference type="PRINTS" id="PR00598">
    <property type="entry name" value="HTHMARR"/>
</dbReference>
<dbReference type="InterPro" id="IPR023187">
    <property type="entry name" value="Tscrpt_reg_MarR-type_CS"/>
</dbReference>
<dbReference type="EMBL" id="BMFJ01000001">
    <property type="protein sequence ID" value="GGE29597.1"/>
    <property type="molecule type" value="Genomic_DNA"/>
</dbReference>
<accession>A0A917A7Z1</accession>
<feature type="domain" description="HTH marR-type" evidence="5">
    <location>
        <begin position="53"/>
        <end position="185"/>
    </location>
</feature>
<keyword evidence="2" id="KW-0238">DNA-binding</keyword>
<evidence type="ECO:0000256" key="1">
    <source>
        <dbReference type="ARBA" id="ARBA00023015"/>
    </source>
</evidence>
<dbReference type="PROSITE" id="PS50995">
    <property type="entry name" value="HTH_MARR_2"/>
    <property type="match status" value="1"/>
</dbReference>
<dbReference type="SMART" id="SM00347">
    <property type="entry name" value="HTH_MARR"/>
    <property type="match status" value="1"/>
</dbReference>
<evidence type="ECO:0000313" key="7">
    <source>
        <dbReference type="Proteomes" id="UP000612855"/>
    </source>
</evidence>
<dbReference type="PANTHER" id="PTHR42756">
    <property type="entry name" value="TRANSCRIPTIONAL REGULATOR, MARR"/>
    <property type="match status" value="1"/>
</dbReference>
<comment type="caution">
    <text evidence="6">The sequence shown here is derived from an EMBL/GenBank/DDBJ whole genome shotgun (WGS) entry which is preliminary data.</text>
</comment>
<organism evidence="6 7">
    <name type="scientific">Primorskyibacter flagellatus</name>
    <dbReference type="NCBI Taxonomy" id="1387277"/>
    <lineage>
        <taxon>Bacteria</taxon>
        <taxon>Pseudomonadati</taxon>
        <taxon>Pseudomonadota</taxon>
        <taxon>Alphaproteobacteria</taxon>
        <taxon>Rhodobacterales</taxon>
        <taxon>Roseobacteraceae</taxon>
        <taxon>Primorskyibacter</taxon>
    </lineage>
</organism>
<dbReference type="GO" id="GO:0003700">
    <property type="term" value="F:DNA-binding transcription factor activity"/>
    <property type="evidence" value="ECO:0007669"/>
    <property type="project" value="InterPro"/>
</dbReference>
<dbReference type="GO" id="GO:0003677">
    <property type="term" value="F:DNA binding"/>
    <property type="evidence" value="ECO:0007669"/>
    <property type="project" value="UniProtKB-KW"/>
</dbReference>
<dbReference type="PANTHER" id="PTHR42756:SF1">
    <property type="entry name" value="TRANSCRIPTIONAL REPRESSOR OF EMRAB OPERON"/>
    <property type="match status" value="1"/>
</dbReference>
<dbReference type="Proteomes" id="UP000612855">
    <property type="component" value="Unassembled WGS sequence"/>
</dbReference>
<evidence type="ECO:0000259" key="5">
    <source>
        <dbReference type="PROSITE" id="PS50995"/>
    </source>
</evidence>
<evidence type="ECO:0000256" key="3">
    <source>
        <dbReference type="ARBA" id="ARBA00023163"/>
    </source>
</evidence>
<protein>
    <recommendedName>
        <fullName evidence="5">HTH marR-type domain-containing protein</fullName>
    </recommendedName>
</protein>
<proteinExistence type="predicted"/>